<dbReference type="PROSITE" id="PS50026">
    <property type="entry name" value="EGF_3"/>
    <property type="match status" value="1"/>
</dbReference>
<comment type="caution">
    <text evidence="6">The sequence shown here is derived from an EMBL/GenBank/DDBJ whole genome shotgun (WGS) entry which is preliminary data.</text>
</comment>
<dbReference type="CDD" id="cd00054">
    <property type="entry name" value="EGF_CA"/>
    <property type="match status" value="1"/>
</dbReference>
<feature type="transmembrane region" description="Helical" evidence="4">
    <location>
        <begin position="147"/>
        <end position="167"/>
    </location>
</feature>
<evidence type="ECO:0000259" key="5">
    <source>
        <dbReference type="PROSITE" id="PS50026"/>
    </source>
</evidence>
<dbReference type="AlphaFoldDB" id="A0A819C464"/>
<organism evidence="6 7">
    <name type="scientific">Rotaria sordida</name>
    <dbReference type="NCBI Taxonomy" id="392033"/>
    <lineage>
        <taxon>Eukaryota</taxon>
        <taxon>Metazoa</taxon>
        <taxon>Spiralia</taxon>
        <taxon>Gnathifera</taxon>
        <taxon>Rotifera</taxon>
        <taxon>Eurotatoria</taxon>
        <taxon>Bdelloidea</taxon>
        <taxon>Philodinida</taxon>
        <taxon>Philodinidae</taxon>
        <taxon>Rotaria</taxon>
    </lineage>
</organism>
<protein>
    <recommendedName>
        <fullName evidence="5">EGF-like domain-containing protein</fullName>
    </recommendedName>
</protein>
<dbReference type="Pfam" id="PF14752">
    <property type="entry name" value="RBP_receptor"/>
    <property type="match status" value="1"/>
</dbReference>
<dbReference type="PROSITE" id="PS00022">
    <property type="entry name" value="EGF_1"/>
    <property type="match status" value="1"/>
</dbReference>
<keyword evidence="4" id="KW-0812">Transmembrane</keyword>
<dbReference type="SUPFAM" id="SSF57196">
    <property type="entry name" value="EGF/Laminin"/>
    <property type="match status" value="1"/>
</dbReference>
<feature type="transmembrane region" description="Helical" evidence="4">
    <location>
        <begin position="251"/>
        <end position="268"/>
    </location>
</feature>
<evidence type="ECO:0000256" key="2">
    <source>
        <dbReference type="PROSITE-ProRule" id="PRU00076"/>
    </source>
</evidence>
<gene>
    <name evidence="6" type="ORF">FNK824_LOCUS15653</name>
</gene>
<dbReference type="EMBL" id="CAJOBE010002286">
    <property type="protein sequence ID" value="CAF3812491.1"/>
    <property type="molecule type" value="Genomic_DNA"/>
</dbReference>
<evidence type="ECO:0000313" key="6">
    <source>
        <dbReference type="EMBL" id="CAF3812491.1"/>
    </source>
</evidence>
<dbReference type="InterPro" id="IPR000152">
    <property type="entry name" value="EGF-type_Asp/Asn_hydroxyl_site"/>
</dbReference>
<feature type="compositionally biased region" description="Polar residues" evidence="3">
    <location>
        <begin position="303"/>
        <end position="327"/>
    </location>
</feature>
<reference evidence="6" key="1">
    <citation type="submission" date="2021-02" db="EMBL/GenBank/DDBJ databases">
        <authorList>
            <person name="Nowell W R."/>
        </authorList>
    </citation>
    <scope>NUCLEOTIDE SEQUENCE</scope>
</reference>
<feature type="domain" description="EGF-like" evidence="5">
    <location>
        <begin position="103"/>
        <end position="140"/>
    </location>
</feature>
<feature type="compositionally biased region" description="Polar residues" evidence="3">
    <location>
        <begin position="283"/>
        <end position="295"/>
    </location>
</feature>
<dbReference type="Proteomes" id="UP000663874">
    <property type="component" value="Unassembled WGS sequence"/>
</dbReference>
<name>A0A819C464_9BILA</name>
<proteinExistence type="predicted"/>
<evidence type="ECO:0000256" key="3">
    <source>
        <dbReference type="SAM" id="MobiDB-lite"/>
    </source>
</evidence>
<evidence type="ECO:0000313" key="7">
    <source>
        <dbReference type="Proteomes" id="UP000663874"/>
    </source>
</evidence>
<keyword evidence="4" id="KW-1133">Transmembrane helix</keyword>
<feature type="transmembrane region" description="Helical" evidence="4">
    <location>
        <begin position="219"/>
        <end position="236"/>
    </location>
</feature>
<feature type="region of interest" description="Disordered" evidence="3">
    <location>
        <begin position="407"/>
        <end position="462"/>
    </location>
</feature>
<evidence type="ECO:0000256" key="4">
    <source>
        <dbReference type="SAM" id="Phobius"/>
    </source>
</evidence>
<dbReference type="InterPro" id="IPR000742">
    <property type="entry name" value="EGF"/>
</dbReference>
<dbReference type="GO" id="GO:0034632">
    <property type="term" value="F:retinol transmembrane transporter activity"/>
    <property type="evidence" value="ECO:0007669"/>
    <property type="project" value="InterPro"/>
</dbReference>
<dbReference type="Gene3D" id="2.10.25.10">
    <property type="entry name" value="Laminin"/>
    <property type="match status" value="1"/>
</dbReference>
<keyword evidence="4" id="KW-0472">Membrane</keyword>
<dbReference type="PROSITE" id="PS01186">
    <property type="entry name" value="EGF_2"/>
    <property type="match status" value="1"/>
</dbReference>
<dbReference type="GO" id="GO:0038023">
    <property type="term" value="F:signaling receptor activity"/>
    <property type="evidence" value="ECO:0007669"/>
    <property type="project" value="InterPro"/>
</dbReference>
<comment type="caution">
    <text evidence="2">Lacks conserved residue(s) required for the propagation of feature annotation.</text>
</comment>
<dbReference type="PROSITE" id="PS00010">
    <property type="entry name" value="ASX_HYDROXYL"/>
    <property type="match status" value="1"/>
</dbReference>
<accession>A0A819C464</accession>
<sequence>MLSSNNNGNQWNKFGKKILENNIKNYKEKTRSSERLLRVQRSNDEQFQNISSLRKPCDKFQWNVVDENSPVLILTVKLNFNRSICSLSNINVKVAYAHLCQYLLDRCVNNIKCGKHGRCVNSQTDFKCLCSFPYNGTYCDSVSLKNIQLLIAIPIVILAPILLSEPIRNLLWKVIKRLTPSNTNGKNKKIKQQFEGVINGIRQATFFELEPDEKRTRSIFVSIVSLVFFLILIEVLDETRIAVQNALESGVFVKIFIRMVFILINTLFNSYRLQVQTNVVSSSQDQGNVDSTSQIEIGPSFSPPNQITADSDLPRQTTTGPALQDETSVVSPLQRQTSFIGIISSVFRLLTSFYANILFLPRIDYSCFPPPLQTFDSAHKAFECFIRWELLYTYPLILEFSHSAQPVNTTQDGPVTRETTTTESPSDENHINAPQSYERRASATESSLDEPQQANDLPESST</sequence>
<dbReference type="InterPro" id="IPR026612">
    <property type="entry name" value="STRA6-like"/>
</dbReference>
<keyword evidence="1 2" id="KW-1015">Disulfide bond</keyword>
<feature type="disulfide bond" evidence="2">
    <location>
        <begin position="130"/>
        <end position="139"/>
    </location>
</feature>
<feature type="region of interest" description="Disordered" evidence="3">
    <location>
        <begin position="283"/>
        <end position="327"/>
    </location>
</feature>
<feature type="compositionally biased region" description="Polar residues" evidence="3">
    <location>
        <begin position="443"/>
        <end position="462"/>
    </location>
</feature>
<evidence type="ECO:0000256" key="1">
    <source>
        <dbReference type="ARBA" id="ARBA00023157"/>
    </source>
</evidence>
<feature type="compositionally biased region" description="Polar residues" evidence="3">
    <location>
        <begin position="407"/>
        <end position="424"/>
    </location>
</feature>
<keyword evidence="2" id="KW-0245">EGF-like domain</keyword>